<feature type="transmembrane region" description="Helical" evidence="2">
    <location>
        <begin position="505"/>
        <end position="524"/>
    </location>
</feature>
<proteinExistence type="predicted"/>
<keyword evidence="5" id="KW-1185">Reference proteome</keyword>
<sequence length="552" mass="58647">MAYVLFAVILSLLMPICLSSHSNFEGIHYIESLNISESECKKACDLPLKNNENCNWSTYISGMCHTLYCKDKEACQDLTSEDITQIQMKTSDVPSESSPSSTEKNNPAKATASKKTEETGTANLDPSKKPPQPTSKTSSSAAPSSRPTTQSTNVTKLDTQGQSTVLTTFSPSSDKKSVQTTETAEVNKKMQPPDNPKKMIPLTSTSTFLPKVNPTDHFPAAILTSSTEPADNKGEQNRIKTPHTLVTTMETLTTKEHGTTVPVVQPGMTPTTKELTVKTAAPTAKDVTAAAPAAKEVTAAAPAAKEVTAAAPAAKEVTAAAPAAKEVTATTTTTKTATPTTKETTTTTKTATPTTKETTTTTKTATPTTKETTTTTKTATNTTKETTTTTKTATKEMTTTTKTATNTTKETTTTTTTKTATNTTKETTTTPSTKKTILTTEKILPSIMTSAVPNNLRTSEATDQPKIVSKVVPEATTEIREPVEDKGGSLSVGPLATQVVDTGSLLAVFLFGLLFFLVSVGLFVSQAYESYKKKDYTQVDYLINGMYVDSGV</sequence>
<keyword evidence="2" id="KW-1133">Transmembrane helix</keyword>
<feature type="signal peptide" evidence="3">
    <location>
        <begin position="1"/>
        <end position="19"/>
    </location>
</feature>
<feature type="region of interest" description="Disordered" evidence="1">
    <location>
        <begin position="329"/>
        <end position="434"/>
    </location>
</feature>
<evidence type="ECO:0000256" key="2">
    <source>
        <dbReference type="SAM" id="Phobius"/>
    </source>
</evidence>
<dbReference type="AlphaFoldDB" id="A0A8C4RQR1"/>
<feature type="region of interest" description="Disordered" evidence="1">
    <location>
        <begin position="88"/>
        <end position="198"/>
    </location>
</feature>
<protein>
    <recommendedName>
        <fullName evidence="6">MANSC domain-containing protein</fullName>
    </recommendedName>
</protein>
<name>A0A8C4RQR1_ERPCA</name>
<feature type="compositionally biased region" description="Low complexity" evidence="1">
    <location>
        <begin position="90"/>
        <end position="103"/>
    </location>
</feature>
<reference evidence="4" key="2">
    <citation type="submission" date="2025-08" db="UniProtKB">
        <authorList>
            <consortium name="Ensembl"/>
        </authorList>
    </citation>
    <scope>IDENTIFICATION</scope>
</reference>
<reference evidence="4" key="3">
    <citation type="submission" date="2025-09" db="UniProtKB">
        <authorList>
            <consortium name="Ensembl"/>
        </authorList>
    </citation>
    <scope>IDENTIFICATION</scope>
</reference>
<reference evidence="4" key="1">
    <citation type="submission" date="2021-06" db="EMBL/GenBank/DDBJ databases">
        <authorList>
            <consortium name="Wellcome Sanger Institute Data Sharing"/>
        </authorList>
    </citation>
    <scope>NUCLEOTIDE SEQUENCE [LARGE SCALE GENOMIC DNA]</scope>
</reference>
<dbReference type="Ensembl" id="ENSECRT00000005371.1">
    <property type="protein sequence ID" value="ENSECRP00000005276.1"/>
    <property type="gene ID" value="ENSECRG00000003568.1"/>
</dbReference>
<evidence type="ECO:0000256" key="1">
    <source>
        <dbReference type="SAM" id="MobiDB-lite"/>
    </source>
</evidence>
<evidence type="ECO:0000313" key="4">
    <source>
        <dbReference type="Ensembl" id="ENSECRP00000005276.1"/>
    </source>
</evidence>
<dbReference type="GeneTree" id="ENSGT00940000153377"/>
<feature type="compositionally biased region" description="Polar residues" evidence="1">
    <location>
        <begin position="153"/>
        <end position="184"/>
    </location>
</feature>
<accession>A0A8C4RQR1</accession>
<keyword evidence="2" id="KW-0472">Membrane</keyword>
<dbReference type="InterPro" id="IPR041056">
    <property type="entry name" value="DUF5585"/>
</dbReference>
<feature type="compositionally biased region" description="Low complexity" evidence="1">
    <location>
        <begin position="134"/>
        <end position="152"/>
    </location>
</feature>
<evidence type="ECO:0008006" key="6">
    <source>
        <dbReference type="Google" id="ProtNLM"/>
    </source>
</evidence>
<keyword evidence="3" id="KW-0732">Signal</keyword>
<evidence type="ECO:0000313" key="5">
    <source>
        <dbReference type="Proteomes" id="UP000694620"/>
    </source>
</evidence>
<organism evidence="4 5">
    <name type="scientific">Erpetoichthys calabaricus</name>
    <name type="common">Rope fish</name>
    <name type="synonym">Calamoichthys calabaricus</name>
    <dbReference type="NCBI Taxonomy" id="27687"/>
    <lineage>
        <taxon>Eukaryota</taxon>
        <taxon>Metazoa</taxon>
        <taxon>Chordata</taxon>
        <taxon>Craniata</taxon>
        <taxon>Vertebrata</taxon>
        <taxon>Euteleostomi</taxon>
        <taxon>Actinopterygii</taxon>
        <taxon>Polypteriformes</taxon>
        <taxon>Polypteridae</taxon>
        <taxon>Erpetoichthys</taxon>
    </lineage>
</organism>
<keyword evidence="2" id="KW-0812">Transmembrane</keyword>
<dbReference type="Proteomes" id="UP000694620">
    <property type="component" value="Chromosome 2"/>
</dbReference>
<dbReference type="Pfam" id="PF17823">
    <property type="entry name" value="DUF5585"/>
    <property type="match status" value="1"/>
</dbReference>
<evidence type="ECO:0000256" key="3">
    <source>
        <dbReference type="SAM" id="SignalP"/>
    </source>
</evidence>
<feature type="chain" id="PRO_5034249616" description="MANSC domain-containing protein" evidence="3">
    <location>
        <begin position="20"/>
        <end position="552"/>
    </location>
</feature>